<sequence>MANVKVSRFKNCDCKMGRSMSLS</sequence>
<dbReference type="Proteomes" id="UP000000763">
    <property type="component" value="Chromosome 1"/>
</dbReference>
<gene>
    <name evidence="1" type="ordered locus">Os01g0572150</name>
</gene>
<evidence type="ECO:0000313" key="1">
    <source>
        <dbReference type="EMBL" id="BAH91159.1"/>
    </source>
</evidence>
<reference evidence="2" key="2">
    <citation type="journal article" date="2008" name="Nucleic Acids Res.">
        <title>The rice annotation project database (RAP-DB): 2008 update.</title>
        <authorList>
            <consortium name="The rice annotation project (RAP)"/>
        </authorList>
    </citation>
    <scope>GENOME REANNOTATION</scope>
    <source>
        <strain evidence="2">cv. Nipponbare</strain>
    </source>
</reference>
<accession>C7IXT9</accession>
<proteinExistence type="predicted"/>
<protein>
    <submittedName>
        <fullName evidence="1">Os01g0572150 protein</fullName>
    </submittedName>
</protein>
<reference evidence="1 2" key="1">
    <citation type="journal article" date="2005" name="Nature">
        <title>The map-based sequence of the rice genome.</title>
        <authorList>
            <consortium name="International rice genome sequencing project (IRGSP)"/>
            <person name="Matsumoto T."/>
            <person name="Wu J."/>
            <person name="Kanamori H."/>
            <person name="Katayose Y."/>
            <person name="Fujisawa M."/>
            <person name="Namiki N."/>
            <person name="Mizuno H."/>
            <person name="Yamamoto K."/>
            <person name="Antonio B.A."/>
            <person name="Baba T."/>
            <person name="Sakata K."/>
            <person name="Nagamura Y."/>
            <person name="Aoki H."/>
            <person name="Arikawa K."/>
            <person name="Arita K."/>
            <person name="Bito T."/>
            <person name="Chiden Y."/>
            <person name="Fujitsuka N."/>
            <person name="Fukunaka R."/>
            <person name="Hamada M."/>
            <person name="Harada C."/>
            <person name="Hayashi A."/>
            <person name="Hijishita S."/>
            <person name="Honda M."/>
            <person name="Hosokawa S."/>
            <person name="Ichikawa Y."/>
            <person name="Idonuma A."/>
            <person name="Iijima M."/>
            <person name="Ikeda M."/>
            <person name="Ikeno M."/>
            <person name="Ito K."/>
            <person name="Ito S."/>
            <person name="Ito T."/>
            <person name="Ito Y."/>
            <person name="Ito Y."/>
            <person name="Iwabuchi A."/>
            <person name="Kamiya K."/>
            <person name="Karasawa W."/>
            <person name="Kurita K."/>
            <person name="Katagiri S."/>
            <person name="Kikuta A."/>
            <person name="Kobayashi H."/>
            <person name="Kobayashi N."/>
            <person name="Machita K."/>
            <person name="Maehara T."/>
            <person name="Masukawa M."/>
            <person name="Mizubayashi T."/>
            <person name="Mukai Y."/>
            <person name="Nagasaki H."/>
            <person name="Nagata Y."/>
            <person name="Naito S."/>
            <person name="Nakashima M."/>
            <person name="Nakama Y."/>
            <person name="Nakamichi Y."/>
            <person name="Nakamura M."/>
            <person name="Meguro A."/>
            <person name="Negishi M."/>
            <person name="Ohta I."/>
            <person name="Ohta T."/>
            <person name="Okamoto M."/>
            <person name="Ono N."/>
            <person name="Saji S."/>
            <person name="Sakaguchi M."/>
            <person name="Sakai K."/>
            <person name="Shibata M."/>
            <person name="Shimokawa T."/>
            <person name="Song J."/>
            <person name="Takazaki Y."/>
            <person name="Terasawa K."/>
            <person name="Tsugane M."/>
            <person name="Tsuji K."/>
            <person name="Ueda S."/>
            <person name="Waki K."/>
            <person name="Yamagata H."/>
            <person name="Yamamoto M."/>
            <person name="Yamamoto S."/>
            <person name="Yamane H."/>
            <person name="Yoshiki S."/>
            <person name="Yoshihara R."/>
            <person name="Yukawa K."/>
            <person name="Zhong H."/>
            <person name="Yano M."/>
            <person name="Yuan Q."/>
            <person name="Ouyang S."/>
            <person name="Liu J."/>
            <person name="Jones K.M."/>
            <person name="Gansberger K."/>
            <person name="Moffat K."/>
            <person name="Hill J."/>
            <person name="Bera J."/>
            <person name="Fadrosh D."/>
            <person name="Jin S."/>
            <person name="Johri S."/>
            <person name="Kim M."/>
            <person name="Overton L."/>
            <person name="Reardon M."/>
            <person name="Tsitrin T."/>
            <person name="Vuong H."/>
            <person name="Weaver B."/>
            <person name="Ciecko A."/>
            <person name="Tallon L."/>
            <person name="Jackson J."/>
            <person name="Pai G."/>
            <person name="Aken S.V."/>
            <person name="Utterback T."/>
            <person name="Reidmuller S."/>
            <person name="Feldblyum T."/>
            <person name="Hsiao J."/>
            <person name="Zismann V."/>
            <person name="Iobst S."/>
            <person name="de Vazeille A.R."/>
            <person name="Buell C.R."/>
            <person name="Ying K."/>
            <person name="Li Y."/>
            <person name="Lu T."/>
            <person name="Huang Y."/>
            <person name="Zhao Q."/>
            <person name="Feng Q."/>
            <person name="Zhang L."/>
            <person name="Zhu J."/>
            <person name="Weng Q."/>
            <person name="Mu J."/>
            <person name="Lu Y."/>
            <person name="Fan D."/>
            <person name="Liu Y."/>
            <person name="Guan J."/>
            <person name="Zhang Y."/>
            <person name="Yu S."/>
            <person name="Liu X."/>
            <person name="Zhang Y."/>
            <person name="Hong G."/>
            <person name="Han B."/>
            <person name="Choisne N."/>
            <person name="Demange N."/>
            <person name="Orjeda G."/>
            <person name="Samain S."/>
            <person name="Cattolico L."/>
            <person name="Pelletier E."/>
            <person name="Couloux A."/>
            <person name="Segurens B."/>
            <person name="Wincker P."/>
            <person name="D'Hont A."/>
            <person name="Scarpelli C."/>
            <person name="Weissenbach J."/>
            <person name="Salanoubat M."/>
            <person name="Quetier F."/>
            <person name="Yu Y."/>
            <person name="Kim H.R."/>
            <person name="Rambo T."/>
            <person name="Currie J."/>
            <person name="Collura K."/>
            <person name="Luo M."/>
            <person name="Yang T."/>
            <person name="Ammiraju J.S.S."/>
            <person name="Engler F."/>
            <person name="Soderlund C."/>
            <person name="Wing R.A."/>
            <person name="Palmer L.E."/>
            <person name="de la Bastide M."/>
            <person name="Spiegel L."/>
            <person name="Nascimento L."/>
            <person name="Zutavern T."/>
            <person name="O'Shaughnessy A."/>
            <person name="Dike S."/>
            <person name="Dedhia N."/>
            <person name="Preston R."/>
            <person name="Balija V."/>
            <person name="McCombie W.R."/>
            <person name="Chow T."/>
            <person name="Chen H."/>
            <person name="Chung M."/>
            <person name="Chen C."/>
            <person name="Shaw J."/>
            <person name="Wu H."/>
            <person name="Hsiao K."/>
            <person name="Chao Y."/>
            <person name="Chu M."/>
            <person name="Cheng C."/>
            <person name="Hour A."/>
            <person name="Lee P."/>
            <person name="Lin S."/>
            <person name="Lin Y."/>
            <person name="Liou J."/>
            <person name="Liu S."/>
            <person name="Hsing Y."/>
            <person name="Raghuvanshi S."/>
            <person name="Mohanty A."/>
            <person name="Bharti A.K."/>
            <person name="Gaur A."/>
            <person name="Gupta V."/>
            <person name="Kumar D."/>
            <person name="Ravi V."/>
            <person name="Vij S."/>
            <person name="Kapur A."/>
            <person name="Khurana P."/>
            <person name="Khurana P."/>
            <person name="Khurana J.P."/>
            <person name="Tyagi A.K."/>
            <person name="Gaikwad K."/>
            <person name="Singh A."/>
            <person name="Dalal V."/>
            <person name="Srivastava S."/>
            <person name="Dixit A."/>
            <person name="Pal A.K."/>
            <person name="Ghazi I.A."/>
            <person name="Yadav M."/>
            <person name="Pandit A."/>
            <person name="Bhargava A."/>
            <person name="Sureshbabu K."/>
            <person name="Batra K."/>
            <person name="Sharma T.R."/>
            <person name="Mohapatra T."/>
            <person name="Singh N.K."/>
            <person name="Messing J."/>
            <person name="Nelson A.B."/>
            <person name="Fuks G."/>
            <person name="Kavchok S."/>
            <person name="Keizer G."/>
            <person name="Linton E."/>
            <person name="Llaca V."/>
            <person name="Song R."/>
            <person name="Tanyolac B."/>
            <person name="Young S."/>
            <person name="Ho-Il K."/>
            <person name="Hahn J.H."/>
            <person name="Sangsakoo G."/>
            <person name="Vanavichit A."/>
            <person name="de Mattos Luiz.A.T."/>
            <person name="Zimmer P.D."/>
            <person name="Malone G."/>
            <person name="Dellagostin O."/>
            <person name="de Oliveira A.C."/>
            <person name="Bevan M."/>
            <person name="Bancroft I."/>
            <person name="Minx P."/>
            <person name="Cordum H."/>
            <person name="Wilson R."/>
            <person name="Cheng Z."/>
            <person name="Jin W."/>
            <person name="Jiang J."/>
            <person name="Leong S.A."/>
            <person name="Iwama H."/>
            <person name="Gojobori T."/>
            <person name="Itoh T."/>
            <person name="Niimura Y."/>
            <person name="Fujii Y."/>
            <person name="Habara T."/>
            <person name="Sakai H."/>
            <person name="Sato Y."/>
            <person name="Wilson G."/>
            <person name="Kumar K."/>
            <person name="McCouch S."/>
            <person name="Juretic N."/>
            <person name="Hoen D."/>
            <person name="Wright S."/>
            <person name="Bruskiewich R."/>
            <person name="Bureau T."/>
            <person name="Miyao A."/>
            <person name="Hirochika H."/>
            <person name="Nishikawa T."/>
            <person name="Kadowaki K."/>
            <person name="Sugiura M."/>
            <person name="Burr B."/>
            <person name="Sasaki T."/>
        </authorList>
    </citation>
    <scope>NUCLEOTIDE SEQUENCE [LARGE SCALE GENOMIC DNA]</scope>
    <source>
        <strain evidence="2">cv. Nipponbare</strain>
    </source>
</reference>
<dbReference type="AlphaFoldDB" id="C7IXT9"/>
<dbReference type="EMBL" id="AP008207">
    <property type="protein sequence ID" value="BAH91159.1"/>
    <property type="molecule type" value="Genomic_DNA"/>
</dbReference>
<name>C7IXT9_ORYSJ</name>
<evidence type="ECO:0000313" key="2">
    <source>
        <dbReference type="Proteomes" id="UP000000763"/>
    </source>
</evidence>
<dbReference type="KEGG" id="dosa:Os01g0572150"/>
<organism evidence="1 2">
    <name type="scientific">Oryza sativa subsp. japonica</name>
    <name type="common">Rice</name>
    <dbReference type="NCBI Taxonomy" id="39947"/>
    <lineage>
        <taxon>Eukaryota</taxon>
        <taxon>Viridiplantae</taxon>
        <taxon>Streptophyta</taxon>
        <taxon>Embryophyta</taxon>
        <taxon>Tracheophyta</taxon>
        <taxon>Spermatophyta</taxon>
        <taxon>Magnoliopsida</taxon>
        <taxon>Liliopsida</taxon>
        <taxon>Poales</taxon>
        <taxon>Poaceae</taxon>
        <taxon>BOP clade</taxon>
        <taxon>Oryzoideae</taxon>
        <taxon>Oryzeae</taxon>
        <taxon>Oryzinae</taxon>
        <taxon>Oryza</taxon>
        <taxon>Oryza sativa</taxon>
    </lineage>
</organism>